<dbReference type="PANTHER" id="PTHR43214:SF43">
    <property type="entry name" value="TWO-COMPONENT RESPONSE REGULATOR"/>
    <property type="match status" value="1"/>
</dbReference>
<dbReference type="CDD" id="cd06170">
    <property type="entry name" value="LuxR_C_like"/>
    <property type="match status" value="1"/>
</dbReference>
<dbReference type="PROSITE" id="PS50110">
    <property type="entry name" value="RESPONSE_REGULATORY"/>
    <property type="match status" value="1"/>
</dbReference>
<organism evidence="5 6">
    <name type="scientific">Actinomadura gamaensis</name>
    <dbReference type="NCBI Taxonomy" id="1763541"/>
    <lineage>
        <taxon>Bacteria</taxon>
        <taxon>Bacillati</taxon>
        <taxon>Actinomycetota</taxon>
        <taxon>Actinomycetes</taxon>
        <taxon>Streptosporangiales</taxon>
        <taxon>Thermomonosporaceae</taxon>
        <taxon>Actinomadura</taxon>
    </lineage>
</organism>
<dbReference type="Pfam" id="PF00072">
    <property type="entry name" value="Response_reg"/>
    <property type="match status" value="1"/>
</dbReference>
<evidence type="ECO:0000259" key="3">
    <source>
        <dbReference type="PROSITE" id="PS50043"/>
    </source>
</evidence>
<dbReference type="SMART" id="SM00448">
    <property type="entry name" value="REC"/>
    <property type="match status" value="1"/>
</dbReference>
<dbReference type="Pfam" id="PF00196">
    <property type="entry name" value="GerE"/>
    <property type="match status" value="1"/>
</dbReference>
<keyword evidence="6" id="KW-1185">Reference proteome</keyword>
<comment type="caution">
    <text evidence="5">The sequence shown here is derived from an EMBL/GenBank/DDBJ whole genome shotgun (WGS) entry which is preliminary data.</text>
</comment>
<dbReference type="PANTHER" id="PTHR43214">
    <property type="entry name" value="TWO-COMPONENT RESPONSE REGULATOR"/>
    <property type="match status" value="1"/>
</dbReference>
<name>A0ABV9TRQ0_9ACTN</name>
<dbReference type="PROSITE" id="PS50043">
    <property type="entry name" value="HTH_LUXR_2"/>
    <property type="match status" value="1"/>
</dbReference>
<protein>
    <submittedName>
        <fullName evidence="5">Response regulator</fullName>
    </submittedName>
</protein>
<feature type="domain" description="Response regulatory" evidence="4">
    <location>
        <begin position="3"/>
        <end position="118"/>
    </location>
</feature>
<feature type="modified residue" description="4-aspartylphosphate" evidence="2">
    <location>
        <position position="54"/>
    </location>
</feature>
<keyword evidence="1" id="KW-0238">DNA-binding</keyword>
<evidence type="ECO:0000256" key="2">
    <source>
        <dbReference type="PROSITE-ProRule" id="PRU00169"/>
    </source>
</evidence>
<sequence>MHDVSIIEDHPATLIGLKSVIGENQELALVLSVRSVEAFEAESRGMRPHVVLLDLGLPDGLEGPEAVRHLSVRGHIVLVMSAHEEEMPVLEAIEAGAKGYLTKEASPSEIVRAVCAVAVGDTYFSATVAGYLLRDRTHLTPRQTEVLRLMASGETSADIARELHIAKSTVEGYLAKIGEVTGRRRRTDKTRLAYEMGMFAFRGKRGRPS</sequence>
<reference evidence="6" key="1">
    <citation type="journal article" date="2019" name="Int. J. Syst. Evol. Microbiol.">
        <title>The Global Catalogue of Microorganisms (GCM) 10K type strain sequencing project: providing services to taxonomists for standard genome sequencing and annotation.</title>
        <authorList>
            <consortium name="The Broad Institute Genomics Platform"/>
            <consortium name="The Broad Institute Genome Sequencing Center for Infectious Disease"/>
            <person name="Wu L."/>
            <person name="Ma J."/>
        </authorList>
    </citation>
    <scope>NUCLEOTIDE SEQUENCE [LARGE SCALE GENOMIC DNA]</scope>
    <source>
        <strain evidence="6">KLKA75</strain>
    </source>
</reference>
<dbReference type="SUPFAM" id="SSF52172">
    <property type="entry name" value="CheY-like"/>
    <property type="match status" value="1"/>
</dbReference>
<dbReference type="InterPro" id="IPR039420">
    <property type="entry name" value="WalR-like"/>
</dbReference>
<gene>
    <name evidence="5" type="ORF">ACFPCY_04950</name>
</gene>
<dbReference type="Proteomes" id="UP001595872">
    <property type="component" value="Unassembled WGS sequence"/>
</dbReference>
<dbReference type="Gene3D" id="3.40.50.2300">
    <property type="match status" value="1"/>
</dbReference>
<dbReference type="InterPro" id="IPR000792">
    <property type="entry name" value="Tscrpt_reg_LuxR_C"/>
</dbReference>
<feature type="domain" description="HTH luxR-type" evidence="3">
    <location>
        <begin position="132"/>
        <end position="197"/>
    </location>
</feature>
<dbReference type="InterPro" id="IPR016032">
    <property type="entry name" value="Sig_transdc_resp-reg_C-effctor"/>
</dbReference>
<evidence type="ECO:0000259" key="4">
    <source>
        <dbReference type="PROSITE" id="PS50110"/>
    </source>
</evidence>
<evidence type="ECO:0000256" key="1">
    <source>
        <dbReference type="ARBA" id="ARBA00023125"/>
    </source>
</evidence>
<evidence type="ECO:0000313" key="6">
    <source>
        <dbReference type="Proteomes" id="UP001595872"/>
    </source>
</evidence>
<proteinExistence type="predicted"/>
<dbReference type="SUPFAM" id="SSF46894">
    <property type="entry name" value="C-terminal effector domain of the bipartite response regulators"/>
    <property type="match status" value="1"/>
</dbReference>
<dbReference type="PRINTS" id="PR00038">
    <property type="entry name" value="HTHLUXR"/>
</dbReference>
<dbReference type="EMBL" id="JBHSIT010000001">
    <property type="protein sequence ID" value="MFC4906654.1"/>
    <property type="molecule type" value="Genomic_DNA"/>
</dbReference>
<evidence type="ECO:0000313" key="5">
    <source>
        <dbReference type="EMBL" id="MFC4906654.1"/>
    </source>
</evidence>
<keyword evidence="2" id="KW-0597">Phosphoprotein</keyword>
<accession>A0ABV9TRQ0</accession>
<dbReference type="InterPro" id="IPR011006">
    <property type="entry name" value="CheY-like_superfamily"/>
</dbReference>
<dbReference type="RefSeq" id="WP_378252335.1">
    <property type="nucleotide sequence ID" value="NZ_JBHSIT010000001.1"/>
</dbReference>
<dbReference type="InterPro" id="IPR001789">
    <property type="entry name" value="Sig_transdc_resp-reg_receiver"/>
</dbReference>
<dbReference type="SMART" id="SM00421">
    <property type="entry name" value="HTH_LUXR"/>
    <property type="match status" value="1"/>
</dbReference>